<proteinExistence type="predicted"/>
<dbReference type="InterPro" id="IPR049790">
    <property type="entry name" value="Rv3655c/TadE"/>
</dbReference>
<keyword evidence="1" id="KW-0812">Transmembrane</keyword>
<accession>A0A4V0YG35</accession>
<evidence type="ECO:0000259" key="2">
    <source>
        <dbReference type="Pfam" id="PF07811"/>
    </source>
</evidence>
<dbReference type="NCBIfam" id="NF041390">
    <property type="entry name" value="TadE_Rv3655c"/>
    <property type="match status" value="1"/>
</dbReference>
<gene>
    <name evidence="3" type="ORF">ET471_07080</name>
</gene>
<keyword evidence="1" id="KW-1133">Transmembrane helix</keyword>
<reference evidence="3 4" key="1">
    <citation type="submission" date="2019-01" db="EMBL/GenBank/DDBJ databases">
        <title>Genome sequencing of strain FW10M-9.</title>
        <authorList>
            <person name="Heo J."/>
            <person name="Kim S.-J."/>
            <person name="Kim J.-S."/>
            <person name="Hong S.-B."/>
            <person name="Kwon S.-W."/>
        </authorList>
    </citation>
    <scope>NUCLEOTIDE SEQUENCE [LARGE SCALE GENOMIC DNA]</scope>
    <source>
        <strain evidence="3 4">FW10M-9</strain>
    </source>
</reference>
<dbReference type="EMBL" id="CP035493">
    <property type="protein sequence ID" value="QAY69831.1"/>
    <property type="molecule type" value="Genomic_DNA"/>
</dbReference>
<feature type="domain" description="TadE-like" evidence="2">
    <location>
        <begin position="9"/>
        <end position="51"/>
    </location>
</feature>
<evidence type="ECO:0000313" key="3">
    <source>
        <dbReference type="EMBL" id="QAY69831.1"/>
    </source>
</evidence>
<dbReference type="OrthoDB" id="5150288at2"/>
<dbReference type="AlphaFoldDB" id="A0A4V0YG35"/>
<feature type="transmembrane region" description="Helical" evidence="1">
    <location>
        <begin position="15"/>
        <end position="35"/>
    </location>
</feature>
<evidence type="ECO:0000256" key="1">
    <source>
        <dbReference type="SAM" id="Phobius"/>
    </source>
</evidence>
<organism evidence="3 4">
    <name type="scientific">Xylanimonas protaetiae</name>
    <dbReference type="NCBI Taxonomy" id="2509457"/>
    <lineage>
        <taxon>Bacteria</taxon>
        <taxon>Bacillati</taxon>
        <taxon>Actinomycetota</taxon>
        <taxon>Actinomycetes</taxon>
        <taxon>Micrococcales</taxon>
        <taxon>Promicromonosporaceae</taxon>
        <taxon>Xylanimonas</taxon>
    </lineage>
</organism>
<name>A0A4V0YG35_9MICO</name>
<evidence type="ECO:0000313" key="4">
    <source>
        <dbReference type="Proteomes" id="UP000292118"/>
    </source>
</evidence>
<dbReference type="KEGG" id="xya:ET471_07080"/>
<sequence>MTTAARERGAVTAELAVGLPVVVLLLVAVLTIAAASGAQLRALDAARAGARGVAIGQDEGEVRTTVGKVCGDGCGVRLERDGEWVEVAVSKPVGGGWFTHVPLRATGTATAWVEP</sequence>
<dbReference type="Proteomes" id="UP000292118">
    <property type="component" value="Chromosome"/>
</dbReference>
<keyword evidence="1" id="KW-0472">Membrane</keyword>
<dbReference type="InterPro" id="IPR012495">
    <property type="entry name" value="TadE-like_dom"/>
</dbReference>
<dbReference type="Pfam" id="PF07811">
    <property type="entry name" value="TadE"/>
    <property type="match status" value="1"/>
</dbReference>
<protein>
    <submittedName>
        <fullName evidence="3">Pilus assembly protein TadE</fullName>
    </submittedName>
</protein>
<keyword evidence="4" id="KW-1185">Reference proteome</keyword>